<organism evidence="2 3">
    <name type="scientific">Streptomyces echinoruber</name>
    <dbReference type="NCBI Taxonomy" id="68898"/>
    <lineage>
        <taxon>Bacteria</taxon>
        <taxon>Bacillati</taxon>
        <taxon>Actinomycetota</taxon>
        <taxon>Actinomycetes</taxon>
        <taxon>Kitasatosporales</taxon>
        <taxon>Streptomycetaceae</taxon>
        <taxon>Streptomyces</taxon>
    </lineage>
</organism>
<sequence length="194" mass="20764">MRSSRPSSAVPLGAWLNARTTASAEAKAERDNLGAQFDAMLLAVTQLRAAVDEDRILWSNWREKLSAIALAAMSGAGLAAFIRGSDHRQIAAAMGGASWFLTQERAQQKTASSSITPKIAAVAQAAAPLLRHSDRDVQDATKQLMTAAFRYHEAGPAELDTAMDAFGTALRAAMQHPAQPRRAARARRTTPGEQ</sequence>
<evidence type="ECO:0000313" key="2">
    <source>
        <dbReference type="EMBL" id="GHA01394.1"/>
    </source>
</evidence>
<dbReference type="EMBL" id="BMWH01000020">
    <property type="protein sequence ID" value="GHA01394.1"/>
    <property type="molecule type" value="Genomic_DNA"/>
</dbReference>
<feature type="region of interest" description="Disordered" evidence="1">
    <location>
        <begin position="174"/>
        <end position="194"/>
    </location>
</feature>
<accession>A0A918VJ36</accession>
<keyword evidence="3" id="KW-1185">Reference proteome</keyword>
<name>A0A918VJ36_9ACTN</name>
<reference evidence="2" key="1">
    <citation type="journal article" date="2014" name="Int. J. Syst. Evol. Microbiol.">
        <title>Complete genome sequence of Corynebacterium casei LMG S-19264T (=DSM 44701T), isolated from a smear-ripened cheese.</title>
        <authorList>
            <consortium name="US DOE Joint Genome Institute (JGI-PGF)"/>
            <person name="Walter F."/>
            <person name="Albersmeier A."/>
            <person name="Kalinowski J."/>
            <person name="Ruckert C."/>
        </authorList>
    </citation>
    <scope>NUCLEOTIDE SEQUENCE</scope>
    <source>
        <strain evidence="2">JCM 5016</strain>
    </source>
</reference>
<evidence type="ECO:0000313" key="3">
    <source>
        <dbReference type="Proteomes" id="UP000623010"/>
    </source>
</evidence>
<dbReference type="AlphaFoldDB" id="A0A918VJ36"/>
<proteinExistence type="predicted"/>
<protein>
    <submittedName>
        <fullName evidence="2">Uncharacterized protein</fullName>
    </submittedName>
</protein>
<reference evidence="2" key="2">
    <citation type="submission" date="2020-09" db="EMBL/GenBank/DDBJ databases">
        <authorList>
            <person name="Sun Q."/>
            <person name="Ohkuma M."/>
        </authorList>
    </citation>
    <scope>NUCLEOTIDE SEQUENCE</scope>
    <source>
        <strain evidence="2">JCM 5016</strain>
    </source>
</reference>
<dbReference type="Proteomes" id="UP000623010">
    <property type="component" value="Unassembled WGS sequence"/>
</dbReference>
<gene>
    <name evidence="2" type="ORF">GCM10010389_45940</name>
</gene>
<comment type="caution">
    <text evidence="2">The sequence shown here is derived from an EMBL/GenBank/DDBJ whole genome shotgun (WGS) entry which is preliminary data.</text>
</comment>
<evidence type="ECO:0000256" key="1">
    <source>
        <dbReference type="SAM" id="MobiDB-lite"/>
    </source>
</evidence>